<dbReference type="RefSeq" id="WP_048164874.1">
    <property type="nucleotide sequence ID" value="NZ_CP006019.1"/>
</dbReference>
<dbReference type="KEGG" id="ppac:PAP_04455"/>
<sequence length="273" mass="31903">MISEIEIDEKLKKLQGKVPSILINDLREKLVAKMDVLEPKQVDKIIEKVVNKYTSQSDRLVMLDKRIEEIGRHLEDISRNLGRTYGKNEMWGNGGNVVDNGAWGIEIKEEIPMEKENRYMGESFKEPNDNSTIPEFNIPREVESVLFSAPKKAYRLEKLPNDMISMMTAFKWLGFLMEKVGVQNLENVLEYYHELGWISEEVLNDLLKYAKGTKPHHREPNWKPEDKLTIQDHVISLLFLERLRGVRISRETLNSLEREMKLITRAIEEFYGV</sequence>
<dbReference type="PANTHER" id="PTHR40698:SF1">
    <property type="entry name" value="FLAGELLA-RELATED PROTEIN D-RELATED"/>
    <property type="match status" value="1"/>
</dbReference>
<evidence type="ECO:0000259" key="3">
    <source>
        <dbReference type="Pfam" id="PF04659"/>
    </source>
</evidence>
<dbReference type="GO" id="GO:0097589">
    <property type="term" value="C:archaeal-type flagellum"/>
    <property type="evidence" value="ECO:0007669"/>
    <property type="project" value="UniProtKB-SubCell"/>
</dbReference>
<dbReference type="InterPro" id="IPR016682">
    <property type="entry name" value="FlaD_prd_arc"/>
</dbReference>
<dbReference type="InterPro" id="IPR006752">
    <property type="entry name" value="Arch_fla_DE"/>
</dbReference>
<dbReference type="Pfam" id="PF04659">
    <property type="entry name" value="Arch_fla_DE"/>
    <property type="match status" value="1"/>
</dbReference>
<dbReference type="Proteomes" id="UP000027981">
    <property type="component" value="Chromosome"/>
</dbReference>
<accession>A0A075LTL8</accession>
<dbReference type="EMBL" id="CP006019">
    <property type="protein sequence ID" value="AIF69302.1"/>
    <property type="molecule type" value="Genomic_DNA"/>
</dbReference>
<reference evidence="4 5" key="2">
    <citation type="journal article" date="2015" name="Genome Announc.">
        <title>Complete Genome Sequence of Hyperthermophilic Piezophilic Archaeon Palaeococcus pacificus DY20341T, Isolated from Deep-Sea Hydrothermal Sediments.</title>
        <authorList>
            <person name="Zeng X."/>
            <person name="Jebbar M."/>
            <person name="Shao Z."/>
        </authorList>
    </citation>
    <scope>NUCLEOTIDE SEQUENCE [LARGE SCALE GENOMIC DNA]</scope>
    <source>
        <strain evidence="4 5">DY20341</strain>
    </source>
</reference>
<dbReference type="GeneID" id="24842016"/>
<dbReference type="AlphaFoldDB" id="A0A075LTL8"/>
<dbReference type="PANTHER" id="PTHR40698">
    <property type="entry name" value="FLAGELLA-RELATED PROTEIN E-RELATED-RELATED"/>
    <property type="match status" value="1"/>
</dbReference>
<evidence type="ECO:0000313" key="4">
    <source>
        <dbReference type="EMBL" id="AIF69302.1"/>
    </source>
</evidence>
<dbReference type="InterPro" id="IPR052494">
    <property type="entry name" value="Flagella_assembly_related"/>
</dbReference>
<evidence type="ECO:0000256" key="2">
    <source>
        <dbReference type="ARBA" id="ARBA00022440"/>
    </source>
</evidence>
<organism evidence="4 5">
    <name type="scientific">Palaeococcus pacificus DY20341</name>
    <dbReference type="NCBI Taxonomy" id="1343739"/>
    <lineage>
        <taxon>Archaea</taxon>
        <taxon>Methanobacteriati</taxon>
        <taxon>Methanobacteriota</taxon>
        <taxon>Thermococci</taxon>
        <taxon>Thermococcales</taxon>
        <taxon>Thermococcaceae</taxon>
        <taxon>Palaeococcus</taxon>
    </lineage>
</organism>
<evidence type="ECO:0000256" key="1">
    <source>
        <dbReference type="ARBA" id="ARBA00004618"/>
    </source>
</evidence>
<reference evidence="5" key="1">
    <citation type="submission" date="2013-06" db="EMBL/GenBank/DDBJ databases">
        <title>Complete Genome Sequence of Hyperthermophilic Palaeococcus pacificus DY20341T, Isolated from a Deep-Sea Hydrothermal Sediments.</title>
        <authorList>
            <person name="Zeng X."/>
            <person name="Shao Z."/>
        </authorList>
    </citation>
    <scope>NUCLEOTIDE SEQUENCE [LARGE SCALE GENOMIC DNA]</scope>
    <source>
        <strain evidence="5">DY20341</strain>
    </source>
</reference>
<dbReference type="PIRSF" id="PIRSF017066">
    <property type="entry name" value="FlaD_arch_prd"/>
    <property type="match status" value="1"/>
</dbReference>
<proteinExistence type="predicted"/>
<dbReference type="OrthoDB" id="121879at2157"/>
<keyword evidence="2" id="KW-0974">Archaeal flagellum</keyword>
<dbReference type="STRING" id="1343739.PAP_04455"/>
<dbReference type="GO" id="GO:0097588">
    <property type="term" value="P:archaeal or bacterial-type flagellum-dependent cell motility"/>
    <property type="evidence" value="ECO:0007669"/>
    <property type="project" value="InterPro"/>
</dbReference>
<evidence type="ECO:0000313" key="5">
    <source>
        <dbReference type="Proteomes" id="UP000027981"/>
    </source>
</evidence>
<comment type="subcellular location">
    <subcellularLocation>
        <location evidence="1">Archaeal flagellum</location>
    </subcellularLocation>
</comment>
<protein>
    <recommendedName>
        <fullName evidence="3">Archaeal flagella protein FlaD/E domain-containing protein</fullName>
    </recommendedName>
</protein>
<keyword evidence="5" id="KW-1185">Reference proteome</keyword>
<feature type="domain" description="Archaeal flagella protein FlaD/E" evidence="3">
    <location>
        <begin position="152"/>
        <end position="245"/>
    </location>
</feature>
<dbReference type="HOGENOM" id="CLU_047519_0_0_2"/>
<gene>
    <name evidence="4" type="ORF">PAP_04455</name>
</gene>
<name>A0A075LTL8_9EURY</name>
<dbReference type="eggNOG" id="arCOG02964">
    <property type="taxonomic scope" value="Archaea"/>
</dbReference>